<proteinExistence type="predicted"/>
<dbReference type="Pfam" id="PF13379">
    <property type="entry name" value="NMT1_2"/>
    <property type="match status" value="1"/>
</dbReference>
<protein>
    <submittedName>
        <fullName evidence="6">ABC-type nitrate/sulfonate/bicarbonate transport system, periplasmic component</fullName>
    </submittedName>
</protein>
<evidence type="ECO:0000256" key="1">
    <source>
        <dbReference type="ARBA" id="ARBA00004308"/>
    </source>
</evidence>
<evidence type="ECO:0000256" key="2">
    <source>
        <dbReference type="ARBA" id="ARBA00022448"/>
    </source>
</evidence>
<accession>I4C053</accession>
<keyword evidence="5" id="KW-0472">Membrane</keyword>
<keyword evidence="2" id="KW-0813">Transport</keyword>
<dbReference type="PANTHER" id="PTHR30024">
    <property type="entry name" value="ALIPHATIC SULFONATES-BINDING PROTEIN-RELATED"/>
    <property type="match status" value="1"/>
</dbReference>
<dbReference type="Proteomes" id="UP000006055">
    <property type="component" value="Chromosome"/>
</dbReference>
<keyword evidence="4" id="KW-0997">Cell inner membrane</keyword>
<evidence type="ECO:0000313" key="7">
    <source>
        <dbReference type="Proteomes" id="UP000006055"/>
    </source>
</evidence>
<dbReference type="KEGG" id="dti:Desti_0198"/>
<evidence type="ECO:0000313" key="6">
    <source>
        <dbReference type="EMBL" id="AFM22944.1"/>
    </source>
</evidence>
<dbReference type="InterPro" id="IPR044527">
    <property type="entry name" value="NrtA/CpmA_ABC-bd_dom"/>
</dbReference>
<comment type="subcellular location">
    <subcellularLocation>
        <location evidence="1">Endomembrane system</location>
    </subcellularLocation>
</comment>
<dbReference type="EMBL" id="CP003360">
    <property type="protein sequence ID" value="AFM22944.1"/>
    <property type="molecule type" value="Genomic_DNA"/>
</dbReference>
<dbReference type="eggNOG" id="COG0715">
    <property type="taxonomic scope" value="Bacteria"/>
</dbReference>
<dbReference type="SUPFAM" id="SSF53850">
    <property type="entry name" value="Periplasmic binding protein-like II"/>
    <property type="match status" value="1"/>
</dbReference>
<dbReference type="OrthoDB" id="5516036at2"/>
<dbReference type="PATRIC" id="fig|706587.4.peg.224"/>
<dbReference type="CDD" id="cd13553">
    <property type="entry name" value="PBP2_NrtA_CpmA_like"/>
    <property type="match status" value="1"/>
</dbReference>
<sequence>MGDNKKQEQYAGFTHALADPFDSQTSLVHSGFGSGGPATNDTPVAEEEIIDRTVESSVVRAIFQGDDLSRRGFMGLVGSSAALSIISSVFPLDAAKAWAKDAPGSLEKKELKIGFIPITCGTPIIMGDPMKFYEKHGLVGTKVVKAAGWAMIRDWAMNKEVDCAHMLSPMPLALTLGAGSTATPFLMPAVENVNGQAITLHIKHKNVKGPQDMKGFTFCVPFDYSMHNMLLRYYLAEGGVDPDKEVKIRVVPPPEMVANLKAGNVDGYLSPDPFNQRAVFEGAGFIFKLTKELWPGHPCCAFAASKEFATQMPNTFKAVFRSIIDATMFAHKPENRKDIAVAIAPRNYLNQPVEVVEQVLTGAYPDGLGNNHNEPDRIDFNPFPWQSMAVWILTQMKRWGYIKGDVDYRTIAEQVFLASECRDLMKEGGYPAPSETYTTHTIMGKSFDPSKPEEYLQSFAIRRT</sequence>
<keyword evidence="3" id="KW-1003">Cell membrane</keyword>
<organism evidence="6 7">
    <name type="scientific">Desulfomonile tiedjei (strain ATCC 49306 / DSM 6799 / DCB-1)</name>
    <dbReference type="NCBI Taxonomy" id="706587"/>
    <lineage>
        <taxon>Bacteria</taxon>
        <taxon>Pseudomonadati</taxon>
        <taxon>Thermodesulfobacteriota</taxon>
        <taxon>Desulfomonilia</taxon>
        <taxon>Desulfomonilales</taxon>
        <taxon>Desulfomonilaceae</taxon>
        <taxon>Desulfomonile</taxon>
    </lineage>
</organism>
<dbReference type="GO" id="GO:0012505">
    <property type="term" value="C:endomembrane system"/>
    <property type="evidence" value="ECO:0007669"/>
    <property type="project" value="UniProtKB-SubCell"/>
</dbReference>
<dbReference type="AlphaFoldDB" id="I4C053"/>
<reference evidence="7" key="1">
    <citation type="submission" date="2012-06" db="EMBL/GenBank/DDBJ databases">
        <title>Complete sequence of chromosome of Desulfomonile tiedjei DSM 6799.</title>
        <authorList>
            <person name="Lucas S."/>
            <person name="Copeland A."/>
            <person name="Lapidus A."/>
            <person name="Glavina del Rio T."/>
            <person name="Dalin E."/>
            <person name="Tice H."/>
            <person name="Bruce D."/>
            <person name="Goodwin L."/>
            <person name="Pitluck S."/>
            <person name="Peters L."/>
            <person name="Ovchinnikova G."/>
            <person name="Zeytun A."/>
            <person name="Lu M."/>
            <person name="Kyrpides N."/>
            <person name="Mavromatis K."/>
            <person name="Ivanova N."/>
            <person name="Brettin T."/>
            <person name="Detter J.C."/>
            <person name="Han C."/>
            <person name="Larimer F."/>
            <person name="Land M."/>
            <person name="Hauser L."/>
            <person name="Markowitz V."/>
            <person name="Cheng J.-F."/>
            <person name="Hugenholtz P."/>
            <person name="Woyke T."/>
            <person name="Wu D."/>
            <person name="Spring S."/>
            <person name="Schroeder M."/>
            <person name="Brambilla E."/>
            <person name="Klenk H.-P."/>
            <person name="Eisen J.A."/>
        </authorList>
    </citation>
    <scope>NUCLEOTIDE SEQUENCE [LARGE SCALE GENOMIC DNA]</scope>
    <source>
        <strain evidence="7">ATCC 49306 / DSM 6799 / DCB-1</strain>
    </source>
</reference>
<name>I4C053_DESTA</name>
<evidence type="ECO:0000256" key="5">
    <source>
        <dbReference type="ARBA" id="ARBA00023136"/>
    </source>
</evidence>
<keyword evidence="7" id="KW-1185">Reference proteome</keyword>
<evidence type="ECO:0000256" key="3">
    <source>
        <dbReference type="ARBA" id="ARBA00022475"/>
    </source>
</evidence>
<dbReference type="STRING" id="706587.Desti_0198"/>
<evidence type="ECO:0000256" key="4">
    <source>
        <dbReference type="ARBA" id="ARBA00022519"/>
    </source>
</evidence>
<gene>
    <name evidence="6" type="ordered locus">Desti_0198</name>
</gene>
<dbReference type="RefSeq" id="WP_014808103.1">
    <property type="nucleotide sequence ID" value="NC_018025.1"/>
</dbReference>
<dbReference type="HOGENOM" id="CLU_037398_3_1_7"/>
<dbReference type="PANTHER" id="PTHR30024:SF43">
    <property type="entry name" value="BLL4572 PROTEIN"/>
    <property type="match status" value="1"/>
</dbReference>
<dbReference type="Gene3D" id="3.40.190.10">
    <property type="entry name" value="Periplasmic binding protein-like II"/>
    <property type="match status" value="2"/>
</dbReference>